<dbReference type="Pfam" id="PF02223">
    <property type="entry name" value="Thymidylate_kin"/>
    <property type="match status" value="1"/>
</dbReference>
<evidence type="ECO:0000256" key="6">
    <source>
        <dbReference type="ARBA" id="ARBA00022727"/>
    </source>
</evidence>
<keyword evidence="8 11" id="KW-0418">Kinase</keyword>
<evidence type="ECO:0000256" key="9">
    <source>
        <dbReference type="ARBA" id="ARBA00022840"/>
    </source>
</evidence>
<dbReference type="HAMAP" id="MF_00165">
    <property type="entry name" value="Thymidylate_kinase"/>
    <property type="match status" value="1"/>
</dbReference>
<evidence type="ECO:0000256" key="2">
    <source>
        <dbReference type="ARBA" id="ARBA00009776"/>
    </source>
</evidence>
<dbReference type="InterPro" id="IPR027417">
    <property type="entry name" value="P-loop_NTPase"/>
</dbReference>
<feature type="domain" description="Thymidylate kinase-like" evidence="10">
    <location>
        <begin position="7"/>
        <end position="167"/>
    </location>
</feature>
<dbReference type="PROSITE" id="PS01331">
    <property type="entry name" value="THYMIDYLATE_KINASE"/>
    <property type="match status" value="1"/>
</dbReference>
<proteinExistence type="inferred from homology"/>
<keyword evidence="5" id="KW-0808">Transferase</keyword>
<comment type="similarity">
    <text evidence="2">Belongs to the thymidylate kinase family.</text>
</comment>
<dbReference type="EMBL" id="KZ678437">
    <property type="protein sequence ID" value="PSR85771.1"/>
    <property type="molecule type" value="Genomic_DNA"/>
</dbReference>
<dbReference type="GO" id="GO:0004550">
    <property type="term" value="F:nucleoside diphosphate kinase activity"/>
    <property type="evidence" value="ECO:0007669"/>
    <property type="project" value="TreeGrafter"/>
</dbReference>
<dbReference type="NCBIfam" id="TIGR00041">
    <property type="entry name" value="DTMP_kinase"/>
    <property type="match status" value="1"/>
</dbReference>
<sequence length="212" mass="23994">RGAFIVLEGLDRSGKTTQAELLRERLRREGVVVEAARFPDRTTPTGQIINTYLTSSSSAPLPDQAIHLLFTANRWEAAPQLTSLLNDQHTTVVSDRYYYSGMVYSAAKENPALTLSWARRPEVGLPRPDLVVFLDLDGEEARRRGGWGEERYEKKEMQERVREVFWVLAGKKKGREDESPEDEAFKEEREDLVVVDAGGSVESVAEEVWKVV</sequence>
<dbReference type="EC" id="2.7.4.9" evidence="3"/>
<dbReference type="FunFam" id="3.40.50.300:FF:000679">
    <property type="entry name" value="Thymidylate kinase"/>
    <property type="match status" value="1"/>
</dbReference>
<evidence type="ECO:0000313" key="11">
    <source>
        <dbReference type="EMBL" id="PSR85771.1"/>
    </source>
</evidence>
<dbReference type="InterPro" id="IPR039430">
    <property type="entry name" value="Thymidylate_kin-like_dom"/>
</dbReference>
<dbReference type="GO" id="GO:0005634">
    <property type="term" value="C:nucleus"/>
    <property type="evidence" value="ECO:0007669"/>
    <property type="project" value="TreeGrafter"/>
</dbReference>
<keyword evidence="6" id="KW-0545">Nucleotide biosynthesis</keyword>
<name>A0A2T3A8J4_9PEZI</name>
<keyword evidence="7" id="KW-0547">Nucleotide-binding</keyword>
<dbReference type="CDD" id="cd01672">
    <property type="entry name" value="TMPK"/>
    <property type="match status" value="1"/>
</dbReference>
<dbReference type="GO" id="GO:0006233">
    <property type="term" value="P:dTDP biosynthetic process"/>
    <property type="evidence" value="ECO:0007669"/>
    <property type="project" value="InterPro"/>
</dbReference>
<dbReference type="GO" id="GO:0006235">
    <property type="term" value="P:dTTP biosynthetic process"/>
    <property type="evidence" value="ECO:0007669"/>
    <property type="project" value="TreeGrafter"/>
</dbReference>
<evidence type="ECO:0000256" key="1">
    <source>
        <dbReference type="ARBA" id="ARBA00004992"/>
    </source>
</evidence>
<dbReference type="InterPro" id="IPR018094">
    <property type="entry name" value="Thymidylate_kinase"/>
</dbReference>
<dbReference type="PANTHER" id="PTHR10344:SF1">
    <property type="entry name" value="THYMIDYLATE KINASE"/>
    <property type="match status" value="1"/>
</dbReference>
<evidence type="ECO:0000256" key="8">
    <source>
        <dbReference type="ARBA" id="ARBA00022777"/>
    </source>
</evidence>
<evidence type="ECO:0000313" key="12">
    <source>
        <dbReference type="Proteomes" id="UP000241462"/>
    </source>
</evidence>
<dbReference type="Proteomes" id="UP000241462">
    <property type="component" value="Unassembled WGS sequence"/>
</dbReference>
<accession>A0A2T3A8J4</accession>
<dbReference type="GO" id="GO:0005829">
    <property type="term" value="C:cytosol"/>
    <property type="evidence" value="ECO:0007669"/>
    <property type="project" value="TreeGrafter"/>
</dbReference>
<dbReference type="FunCoup" id="A0A2T3A8J4">
    <property type="interactions" value="721"/>
</dbReference>
<dbReference type="GO" id="GO:0004798">
    <property type="term" value="F:dTMP kinase activity"/>
    <property type="evidence" value="ECO:0007669"/>
    <property type="project" value="UniProtKB-EC"/>
</dbReference>
<dbReference type="AlphaFoldDB" id="A0A2T3A8J4"/>
<organism evidence="11 12">
    <name type="scientific">Coniella lustricola</name>
    <dbReference type="NCBI Taxonomy" id="2025994"/>
    <lineage>
        <taxon>Eukaryota</taxon>
        <taxon>Fungi</taxon>
        <taxon>Dikarya</taxon>
        <taxon>Ascomycota</taxon>
        <taxon>Pezizomycotina</taxon>
        <taxon>Sordariomycetes</taxon>
        <taxon>Sordariomycetidae</taxon>
        <taxon>Diaporthales</taxon>
        <taxon>Schizoparmaceae</taxon>
        <taxon>Coniella</taxon>
    </lineage>
</organism>
<dbReference type="InParanoid" id="A0A2T3A8J4"/>
<evidence type="ECO:0000256" key="3">
    <source>
        <dbReference type="ARBA" id="ARBA00012980"/>
    </source>
</evidence>
<evidence type="ECO:0000256" key="7">
    <source>
        <dbReference type="ARBA" id="ARBA00022741"/>
    </source>
</evidence>
<dbReference type="SUPFAM" id="SSF52540">
    <property type="entry name" value="P-loop containing nucleoside triphosphate hydrolases"/>
    <property type="match status" value="1"/>
</dbReference>
<dbReference type="InterPro" id="IPR018095">
    <property type="entry name" value="Thymidylate_kin_CS"/>
</dbReference>
<keyword evidence="12" id="KW-1185">Reference proteome</keyword>
<evidence type="ECO:0000256" key="5">
    <source>
        <dbReference type="ARBA" id="ARBA00022679"/>
    </source>
</evidence>
<dbReference type="GO" id="GO:0006227">
    <property type="term" value="P:dUDP biosynthetic process"/>
    <property type="evidence" value="ECO:0007669"/>
    <property type="project" value="TreeGrafter"/>
</dbReference>
<dbReference type="STRING" id="2025994.A0A2T3A8J4"/>
<evidence type="ECO:0000259" key="10">
    <source>
        <dbReference type="Pfam" id="PF02223"/>
    </source>
</evidence>
<evidence type="ECO:0000256" key="4">
    <source>
        <dbReference type="ARBA" id="ARBA00017144"/>
    </source>
</evidence>
<reference evidence="11 12" key="1">
    <citation type="journal article" date="2018" name="Mycol. Prog.">
        <title>Coniella lustricola, a new species from submerged detritus.</title>
        <authorList>
            <person name="Raudabaugh D.B."/>
            <person name="Iturriaga T."/>
            <person name="Carver A."/>
            <person name="Mondo S."/>
            <person name="Pangilinan J."/>
            <person name="Lipzen A."/>
            <person name="He G."/>
            <person name="Amirebrahimi M."/>
            <person name="Grigoriev I.V."/>
            <person name="Miller A.N."/>
        </authorList>
    </citation>
    <scope>NUCLEOTIDE SEQUENCE [LARGE SCALE GENOMIC DNA]</scope>
    <source>
        <strain evidence="11 12">B22-T-1</strain>
    </source>
</reference>
<keyword evidence="9" id="KW-0067">ATP-binding</keyword>
<protein>
    <recommendedName>
        <fullName evidence="4">Thymidylate kinase</fullName>
        <ecNumber evidence="3">2.7.4.9</ecNumber>
    </recommendedName>
</protein>
<dbReference type="PANTHER" id="PTHR10344">
    <property type="entry name" value="THYMIDYLATE KINASE"/>
    <property type="match status" value="1"/>
</dbReference>
<gene>
    <name evidence="11" type="ORF">BD289DRAFT_348176</name>
</gene>
<comment type="pathway">
    <text evidence="1">Pyrimidine metabolism; dTTP biosynthesis.</text>
</comment>
<dbReference type="Gene3D" id="3.40.50.300">
    <property type="entry name" value="P-loop containing nucleotide triphosphate hydrolases"/>
    <property type="match status" value="1"/>
</dbReference>
<feature type="non-terminal residue" evidence="11">
    <location>
        <position position="212"/>
    </location>
</feature>
<dbReference type="OrthoDB" id="425602at2759"/>
<dbReference type="GO" id="GO:0005524">
    <property type="term" value="F:ATP binding"/>
    <property type="evidence" value="ECO:0007669"/>
    <property type="project" value="UniProtKB-KW"/>
</dbReference>
<feature type="non-terminal residue" evidence="11">
    <location>
        <position position="1"/>
    </location>
</feature>